<dbReference type="SMART" id="SM00382">
    <property type="entry name" value="AAA"/>
    <property type="match status" value="1"/>
</dbReference>
<sequence length="938" mass="101754">MAKAAWRFRLLGRFSVCADGEPVRIRSRLHQTLLATLLAHPDQVVPADDLVDAIWHRRPKNASNSLHVLVKRLRAALGDPDRVRAEPGGYRIVVAEDELDLLEFTTLLAKAREAGDPAAERALLAEALGLWSDEPVPLPLSEADRRELEELRLTALSRAIALDLEAGRAAEAIPELRRLTQRHPLRESFWAQLMRALHQIGAQAEALAVYAEARAVLAEELGVEPGAELRDLHAAALSGDSSGEWAPVCQLPSRAEDFVGREDVLERLEQLLEPAEAARVVVVWGQPGVGKSTLAVEAAHRLRERYPDGQWFAALYDRHAGRTSAHELLEQLLLASGVPAGQIPAQTGARAAALRARLADRRVLLVLDDVAESAQIAPALPGTGRCAVLVTSRRSLLDLPNARRVRVDPLRGDGGIDLLTRMIGGARIAAERAHAEELVRLCGALPLALRIAGARLSLRPEAPLAALAQRLRDERTRLDELAVEGMEVRASLSLTYRGLSPVAQTALRRTALLPRTGFPAWALGAVTDGGDGDRLVEALTASALLEPRGGDRYRTHDLVALYARDLAAEEDSRPALRRLLDVLLSRGEEVYREAARWTEELQPYQPPGTTPVRLDLPPLECPAGWASAERDLLLAAIDQACSVGWHADAARLADLVIPALHLGGGFDQLAAARQRIAEAARAAGDELVAWRADYGRAEASLAEDVAESERTFVACAEAFDRLGATTELVYSLTGVAFCRMMRNEPDLETAERAVRIAETGEDRIAYCTASRTLAQTLQQHDRVREAMWVLKKTTQEALKLDVPSLTAGLFREMARTALLLGDTEAAASACAEAAPLLSGNPHDEGWLLQLRSRVETAQGRFAEAAATARRSHEIFTDLGDRRAAASSLIWLADALWHGGERTEAAALARQARDALAAMGSTILAPQAEHILNRVGRSA</sequence>
<dbReference type="SUPFAM" id="SSF46894">
    <property type="entry name" value="C-terminal effector domain of the bipartite response regulators"/>
    <property type="match status" value="1"/>
</dbReference>
<keyword evidence="4" id="KW-0804">Transcription</keyword>
<dbReference type="GO" id="GO:0000160">
    <property type="term" value="P:phosphorelay signal transduction system"/>
    <property type="evidence" value="ECO:0007669"/>
    <property type="project" value="InterPro"/>
</dbReference>
<dbReference type="InterPro" id="IPR011990">
    <property type="entry name" value="TPR-like_helical_dom_sf"/>
</dbReference>
<feature type="DNA-binding region" description="OmpR/PhoB-type" evidence="5">
    <location>
        <begin position="1"/>
        <end position="94"/>
    </location>
</feature>
<evidence type="ECO:0000256" key="5">
    <source>
        <dbReference type="PROSITE-ProRule" id="PRU01091"/>
    </source>
</evidence>
<organism evidence="7 8">
    <name type="scientific">Amycolatopsis sacchari</name>
    <dbReference type="NCBI Taxonomy" id="115433"/>
    <lineage>
        <taxon>Bacteria</taxon>
        <taxon>Bacillati</taxon>
        <taxon>Actinomycetota</taxon>
        <taxon>Actinomycetes</taxon>
        <taxon>Pseudonocardiales</taxon>
        <taxon>Pseudonocardiaceae</taxon>
        <taxon>Amycolatopsis</taxon>
    </lineage>
</organism>
<dbReference type="Gene3D" id="1.25.40.10">
    <property type="entry name" value="Tetratricopeptide repeat domain"/>
    <property type="match status" value="2"/>
</dbReference>
<dbReference type="InterPro" id="IPR002182">
    <property type="entry name" value="NB-ARC"/>
</dbReference>
<dbReference type="SMART" id="SM00862">
    <property type="entry name" value="Trans_reg_C"/>
    <property type="match status" value="1"/>
</dbReference>
<dbReference type="InterPro" id="IPR036388">
    <property type="entry name" value="WH-like_DNA-bd_sf"/>
</dbReference>
<dbReference type="GO" id="GO:0003677">
    <property type="term" value="F:DNA binding"/>
    <property type="evidence" value="ECO:0007669"/>
    <property type="project" value="UniProtKB-UniRule"/>
</dbReference>
<evidence type="ECO:0000313" key="8">
    <source>
        <dbReference type="Proteomes" id="UP000199025"/>
    </source>
</evidence>
<dbReference type="SMART" id="SM01043">
    <property type="entry name" value="BTAD"/>
    <property type="match status" value="1"/>
</dbReference>
<dbReference type="InterPro" id="IPR027417">
    <property type="entry name" value="P-loop_NTPase"/>
</dbReference>
<evidence type="ECO:0000256" key="2">
    <source>
        <dbReference type="ARBA" id="ARBA00023015"/>
    </source>
</evidence>
<dbReference type="Pfam" id="PF00931">
    <property type="entry name" value="NB-ARC"/>
    <property type="match status" value="1"/>
</dbReference>
<protein>
    <submittedName>
        <fullName evidence="7">DNA-binding transcriptional activator of the SARP family</fullName>
    </submittedName>
</protein>
<dbReference type="Pfam" id="PF03704">
    <property type="entry name" value="BTAD"/>
    <property type="match status" value="1"/>
</dbReference>
<accession>A0A1I3MY96</accession>
<dbReference type="CDD" id="cd15831">
    <property type="entry name" value="BTAD"/>
    <property type="match status" value="1"/>
</dbReference>
<evidence type="ECO:0000313" key="7">
    <source>
        <dbReference type="EMBL" id="SFJ01735.1"/>
    </source>
</evidence>
<dbReference type="PANTHER" id="PTHR35807:SF1">
    <property type="entry name" value="TRANSCRIPTIONAL REGULATOR REDD"/>
    <property type="match status" value="1"/>
</dbReference>
<evidence type="ECO:0000256" key="1">
    <source>
        <dbReference type="ARBA" id="ARBA00005820"/>
    </source>
</evidence>
<gene>
    <name evidence="7" type="ORF">SAMN05421835_102515</name>
</gene>
<dbReference type="Gene3D" id="1.10.10.10">
    <property type="entry name" value="Winged helix-like DNA-binding domain superfamily/Winged helix DNA-binding domain"/>
    <property type="match status" value="1"/>
</dbReference>
<proteinExistence type="inferred from homology"/>
<dbReference type="InterPro" id="IPR003593">
    <property type="entry name" value="AAA+_ATPase"/>
</dbReference>
<dbReference type="InterPro" id="IPR005158">
    <property type="entry name" value="BTAD"/>
</dbReference>
<evidence type="ECO:0000259" key="6">
    <source>
        <dbReference type="PROSITE" id="PS51755"/>
    </source>
</evidence>
<dbReference type="EMBL" id="FORP01000002">
    <property type="protein sequence ID" value="SFJ01735.1"/>
    <property type="molecule type" value="Genomic_DNA"/>
</dbReference>
<dbReference type="RefSeq" id="WP_177228556.1">
    <property type="nucleotide sequence ID" value="NZ_FORP01000002.1"/>
</dbReference>
<keyword evidence="3 5" id="KW-0238">DNA-binding</keyword>
<feature type="domain" description="OmpR/PhoB-type" evidence="6">
    <location>
        <begin position="1"/>
        <end position="94"/>
    </location>
</feature>
<dbReference type="CDD" id="cd00383">
    <property type="entry name" value="trans_reg_C"/>
    <property type="match status" value="1"/>
</dbReference>
<dbReference type="GO" id="GO:0043531">
    <property type="term" value="F:ADP binding"/>
    <property type="evidence" value="ECO:0007669"/>
    <property type="project" value="InterPro"/>
</dbReference>
<dbReference type="PRINTS" id="PR00364">
    <property type="entry name" value="DISEASERSIST"/>
</dbReference>
<dbReference type="STRING" id="115433.SAMN05421835_102515"/>
<evidence type="ECO:0000256" key="3">
    <source>
        <dbReference type="ARBA" id="ARBA00023125"/>
    </source>
</evidence>
<dbReference type="PANTHER" id="PTHR35807">
    <property type="entry name" value="TRANSCRIPTIONAL REGULATOR REDD-RELATED"/>
    <property type="match status" value="1"/>
</dbReference>
<name>A0A1I3MY96_9PSEU</name>
<dbReference type="Proteomes" id="UP000199025">
    <property type="component" value="Unassembled WGS sequence"/>
</dbReference>
<dbReference type="AlphaFoldDB" id="A0A1I3MY96"/>
<dbReference type="SUPFAM" id="SSF52540">
    <property type="entry name" value="P-loop containing nucleoside triphosphate hydrolases"/>
    <property type="match status" value="1"/>
</dbReference>
<keyword evidence="8" id="KW-1185">Reference proteome</keyword>
<dbReference type="PROSITE" id="PS51755">
    <property type="entry name" value="OMPR_PHOB"/>
    <property type="match status" value="1"/>
</dbReference>
<dbReference type="SUPFAM" id="SSF48452">
    <property type="entry name" value="TPR-like"/>
    <property type="match status" value="2"/>
</dbReference>
<dbReference type="InterPro" id="IPR001867">
    <property type="entry name" value="OmpR/PhoB-type_DNA-bd"/>
</dbReference>
<dbReference type="InterPro" id="IPR016032">
    <property type="entry name" value="Sig_transdc_resp-reg_C-effctor"/>
</dbReference>
<evidence type="ECO:0000256" key="4">
    <source>
        <dbReference type="ARBA" id="ARBA00023163"/>
    </source>
</evidence>
<comment type="similarity">
    <text evidence="1">Belongs to the AfsR/DnrI/RedD regulatory family.</text>
</comment>
<keyword evidence="2" id="KW-0805">Transcription regulation</keyword>
<reference evidence="7 8" key="1">
    <citation type="submission" date="2016-10" db="EMBL/GenBank/DDBJ databases">
        <authorList>
            <person name="de Groot N.N."/>
        </authorList>
    </citation>
    <scope>NUCLEOTIDE SEQUENCE [LARGE SCALE GENOMIC DNA]</scope>
    <source>
        <strain evidence="7 8">DSM 44468</strain>
    </source>
</reference>
<dbReference type="InterPro" id="IPR051677">
    <property type="entry name" value="AfsR-DnrI-RedD_regulator"/>
</dbReference>
<dbReference type="Gene3D" id="3.40.50.300">
    <property type="entry name" value="P-loop containing nucleotide triphosphate hydrolases"/>
    <property type="match status" value="1"/>
</dbReference>
<dbReference type="Pfam" id="PF00486">
    <property type="entry name" value="Trans_reg_C"/>
    <property type="match status" value="1"/>
</dbReference>
<dbReference type="GO" id="GO:0006355">
    <property type="term" value="P:regulation of DNA-templated transcription"/>
    <property type="evidence" value="ECO:0007669"/>
    <property type="project" value="InterPro"/>
</dbReference>